<dbReference type="InterPro" id="IPR027417">
    <property type="entry name" value="P-loop_NTPase"/>
</dbReference>
<comment type="caution">
    <text evidence="13">The sequence shown here is derived from an EMBL/GenBank/DDBJ whole genome shotgun (WGS) entry which is preliminary data.</text>
</comment>
<dbReference type="PROSITE" id="PS00486">
    <property type="entry name" value="DNA_MISMATCH_REPAIR_2"/>
    <property type="match status" value="1"/>
</dbReference>
<accession>A0A9D1SYU0</accession>
<keyword evidence="3 9" id="KW-0547">Nucleotide-binding</keyword>
<dbReference type="Gene3D" id="3.40.50.300">
    <property type="entry name" value="P-loop containing nucleotide triphosphate hydrolases"/>
    <property type="match status" value="1"/>
</dbReference>
<sequence length="869" mass="97917">MEIIDREKLSPMMKHYLNVKDKYKDTILFYRLGDFYEFFFDDAIEMSSVLDLSLTAKDCGNNMRAPMCGIPYHAAEGYIAKLMKLGYSIGICEQLSEPKAGKIVDRDVIRIITPGTVTEDSMLDEKSNNYIACVTFNNNQGFGVAIADVTTGEFNIVDCQNLNELDNILTRTTPAEIISDEFSLKYSLELSSVRLGAVPRFKKYFDWAFVEPRISENLRKQFSENCYTVYELKGKDAVCSAAGALLEYLNETEKVALPHITKMNWLNVSEYLILDANTRRNLEIVETMRDRRKKGSLLALLDNTATSMGARKLKTWVEQPLKDVKKINYRLDTIEELNGKIILRDALRIKLKELSDIERITGKIAMNRVMPRDLGSLRKSFQALPEIKTLLISSGFKNLNELGESIPDFSQICDLLERAIVDTNIPLNVKDGGVFKANYTPELENLKNLFGKAEKYINALENKEKEITGIKNLRIINNRVFGYLIEVTKSMLDKVPMRYTRRQTTANSERFTTVELKELEDKIVNAGTEIEKLETMLYANIVDTLKENIEGLLTLSNVISEIDCLLSLSTLAVKNNYVKPTINNRVKCIRIDEGRHPVIEDLLKNDQFISNDTYLNNTTDKTMIITGPNMAGKSTYMRQVALITLMAHIGSFVPAKSAEICITDRIFTRVGASDDLAFGQSTFMVEMSETANILANATENSLVILDEIGRGTSTFDGLSIAWAVVEYLSKHMKCKTLFATHYHELTELEGNLEGVKNYKINVKEINGSIVFLRKVVRGGANKSFGIEVASLAGLPKEVIKRAKEISKALEQVDVNKNLVKEVENVNPEAEKRNKNVTEIMGILSDLNIEKMTPLSAFEILNDLITKAKG</sequence>
<dbReference type="InterPro" id="IPR007861">
    <property type="entry name" value="DNA_mismatch_repair_MutS_clamp"/>
</dbReference>
<dbReference type="NCBIfam" id="TIGR01070">
    <property type="entry name" value="mutS1"/>
    <property type="match status" value="1"/>
</dbReference>
<dbReference type="InterPro" id="IPR036187">
    <property type="entry name" value="DNA_mismatch_repair_MutS_sf"/>
</dbReference>
<evidence type="ECO:0000256" key="2">
    <source>
        <dbReference type="ARBA" id="ARBA00021982"/>
    </source>
</evidence>
<evidence type="ECO:0000313" key="13">
    <source>
        <dbReference type="EMBL" id="HIV01061.1"/>
    </source>
</evidence>
<evidence type="ECO:0000256" key="6">
    <source>
        <dbReference type="ARBA" id="ARBA00023125"/>
    </source>
</evidence>
<dbReference type="Pfam" id="PF05188">
    <property type="entry name" value="MutS_II"/>
    <property type="match status" value="1"/>
</dbReference>
<dbReference type="PIRSF" id="PIRSF037677">
    <property type="entry name" value="DNA_mis_repair_Msh6"/>
    <property type="match status" value="1"/>
</dbReference>
<evidence type="ECO:0000259" key="12">
    <source>
        <dbReference type="PROSITE" id="PS00486"/>
    </source>
</evidence>
<proteinExistence type="inferred from homology"/>
<dbReference type="PANTHER" id="PTHR11361">
    <property type="entry name" value="DNA MISMATCH REPAIR PROTEIN MUTS FAMILY MEMBER"/>
    <property type="match status" value="1"/>
</dbReference>
<evidence type="ECO:0000256" key="3">
    <source>
        <dbReference type="ARBA" id="ARBA00022741"/>
    </source>
</evidence>
<comment type="similarity">
    <text evidence="1 9 10">Belongs to the DNA mismatch repair MutS family.</text>
</comment>
<dbReference type="SUPFAM" id="SSF55271">
    <property type="entry name" value="DNA repair protein MutS, domain I"/>
    <property type="match status" value="1"/>
</dbReference>
<dbReference type="Pfam" id="PF05190">
    <property type="entry name" value="MutS_IV"/>
    <property type="match status" value="1"/>
</dbReference>
<dbReference type="Gene3D" id="3.40.1170.10">
    <property type="entry name" value="DNA repair protein MutS, domain I"/>
    <property type="match status" value="1"/>
</dbReference>
<dbReference type="SUPFAM" id="SSF53150">
    <property type="entry name" value="DNA repair protein MutS, domain II"/>
    <property type="match status" value="1"/>
</dbReference>
<dbReference type="CDD" id="cd03284">
    <property type="entry name" value="ABC_MutS1"/>
    <property type="match status" value="1"/>
</dbReference>
<dbReference type="InterPro" id="IPR036678">
    <property type="entry name" value="MutS_con_dom_sf"/>
</dbReference>
<dbReference type="GO" id="GO:0030983">
    <property type="term" value="F:mismatched DNA binding"/>
    <property type="evidence" value="ECO:0007669"/>
    <property type="project" value="InterPro"/>
</dbReference>
<keyword evidence="11" id="KW-0175">Coiled coil</keyword>
<dbReference type="InterPro" id="IPR005748">
    <property type="entry name" value="DNA_mismatch_repair_MutS"/>
</dbReference>
<organism evidence="13 14">
    <name type="scientific">Candidatus Caccopulliclostridium gallistercoris</name>
    <dbReference type="NCBI Taxonomy" id="2840719"/>
    <lineage>
        <taxon>Bacteria</taxon>
        <taxon>Bacillati</taxon>
        <taxon>Bacillota</taxon>
        <taxon>Clostridia</taxon>
        <taxon>Candidatus Caccopulliclostridium</taxon>
    </lineage>
</organism>
<feature type="coiled-coil region" evidence="11">
    <location>
        <begin position="443"/>
        <end position="473"/>
    </location>
</feature>
<dbReference type="FunFam" id="3.40.1170.10:FF:000001">
    <property type="entry name" value="DNA mismatch repair protein MutS"/>
    <property type="match status" value="1"/>
</dbReference>
<dbReference type="HAMAP" id="MF_00096">
    <property type="entry name" value="MutS"/>
    <property type="match status" value="1"/>
</dbReference>
<dbReference type="Gene3D" id="1.10.1420.10">
    <property type="match status" value="2"/>
</dbReference>
<dbReference type="FunFam" id="3.40.50.300:FF:000870">
    <property type="entry name" value="MutS protein homolog 4"/>
    <property type="match status" value="1"/>
</dbReference>
<dbReference type="Proteomes" id="UP000886861">
    <property type="component" value="Unassembled WGS sequence"/>
</dbReference>
<feature type="domain" description="DNA mismatch repair proteins mutS family" evidence="12">
    <location>
        <begin position="701"/>
        <end position="717"/>
    </location>
</feature>
<dbReference type="FunFam" id="1.10.1420.10:FF:000001">
    <property type="entry name" value="DNA mismatch repair protein MutS"/>
    <property type="match status" value="1"/>
</dbReference>
<evidence type="ECO:0000256" key="8">
    <source>
        <dbReference type="ARBA" id="ARBA00024647"/>
    </source>
</evidence>
<protein>
    <recommendedName>
        <fullName evidence="2 9">DNA mismatch repair protein MutS</fullName>
    </recommendedName>
</protein>
<dbReference type="Pfam" id="PF01624">
    <property type="entry name" value="MutS_I"/>
    <property type="match status" value="1"/>
</dbReference>
<dbReference type="InterPro" id="IPR000432">
    <property type="entry name" value="DNA_mismatch_repair_MutS_C"/>
</dbReference>
<dbReference type="SMART" id="SM00533">
    <property type="entry name" value="MUTSd"/>
    <property type="match status" value="1"/>
</dbReference>
<feature type="binding site" evidence="9">
    <location>
        <begin position="627"/>
        <end position="634"/>
    </location>
    <ligand>
        <name>ATP</name>
        <dbReference type="ChEBI" id="CHEBI:30616"/>
    </ligand>
</feature>
<evidence type="ECO:0000256" key="9">
    <source>
        <dbReference type="HAMAP-Rule" id="MF_00096"/>
    </source>
</evidence>
<name>A0A9D1SYU0_9FIRM</name>
<dbReference type="InterPro" id="IPR007696">
    <property type="entry name" value="DNA_mismatch_repair_MutS_core"/>
</dbReference>
<dbReference type="AlphaFoldDB" id="A0A9D1SYU0"/>
<dbReference type="InterPro" id="IPR016151">
    <property type="entry name" value="DNA_mismatch_repair_MutS_N"/>
</dbReference>
<dbReference type="Pfam" id="PF00488">
    <property type="entry name" value="MutS_V"/>
    <property type="match status" value="1"/>
</dbReference>
<keyword evidence="5 9" id="KW-0067">ATP-binding</keyword>
<comment type="function">
    <text evidence="8 9">This protein is involved in the repair of mismatches in DNA. It is possible that it carries out the mismatch recognition step. This protein has a weak ATPase activity.</text>
</comment>
<evidence type="ECO:0000256" key="1">
    <source>
        <dbReference type="ARBA" id="ARBA00006271"/>
    </source>
</evidence>
<evidence type="ECO:0000256" key="11">
    <source>
        <dbReference type="SAM" id="Coils"/>
    </source>
</evidence>
<dbReference type="SUPFAM" id="SSF48334">
    <property type="entry name" value="DNA repair protein MutS, domain III"/>
    <property type="match status" value="1"/>
</dbReference>
<evidence type="ECO:0000256" key="5">
    <source>
        <dbReference type="ARBA" id="ARBA00022840"/>
    </source>
</evidence>
<gene>
    <name evidence="9 13" type="primary">mutS</name>
    <name evidence="13" type="ORF">IAA62_00685</name>
</gene>
<dbReference type="InterPro" id="IPR045076">
    <property type="entry name" value="MutS"/>
</dbReference>
<dbReference type="GO" id="GO:0005829">
    <property type="term" value="C:cytosol"/>
    <property type="evidence" value="ECO:0007669"/>
    <property type="project" value="TreeGrafter"/>
</dbReference>
<evidence type="ECO:0000313" key="14">
    <source>
        <dbReference type="Proteomes" id="UP000886861"/>
    </source>
</evidence>
<reference evidence="13" key="1">
    <citation type="submission" date="2020-10" db="EMBL/GenBank/DDBJ databases">
        <authorList>
            <person name="Gilroy R."/>
        </authorList>
    </citation>
    <scope>NUCLEOTIDE SEQUENCE</scope>
    <source>
        <strain evidence="13">CHK186-9395</strain>
    </source>
</reference>
<dbReference type="PANTHER" id="PTHR11361:SF34">
    <property type="entry name" value="DNA MISMATCH REPAIR PROTEIN MSH1, MITOCHONDRIAL"/>
    <property type="match status" value="1"/>
</dbReference>
<dbReference type="SUPFAM" id="SSF52540">
    <property type="entry name" value="P-loop containing nucleoside triphosphate hydrolases"/>
    <property type="match status" value="1"/>
</dbReference>
<dbReference type="InterPro" id="IPR017261">
    <property type="entry name" value="DNA_mismatch_repair_MutS/MSH"/>
</dbReference>
<evidence type="ECO:0000256" key="7">
    <source>
        <dbReference type="ARBA" id="ARBA00023204"/>
    </source>
</evidence>
<dbReference type="InterPro" id="IPR007695">
    <property type="entry name" value="DNA_mismatch_repair_MutS-lik_N"/>
</dbReference>
<keyword evidence="7 9" id="KW-0234">DNA repair</keyword>
<dbReference type="GO" id="GO:0006298">
    <property type="term" value="P:mismatch repair"/>
    <property type="evidence" value="ECO:0007669"/>
    <property type="project" value="UniProtKB-UniRule"/>
</dbReference>
<dbReference type="GO" id="GO:0003684">
    <property type="term" value="F:damaged DNA binding"/>
    <property type="evidence" value="ECO:0007669"/>
    <property type="project" value="UniProtKB-UniRule"/>
</dbReference>
<keyword evidence="4 9" id="KW-0227">DNA damage</keyword>
<dbReference type="GO" id="GO:0140664">
    <property type="term" value="F:ATP-dependent DNA damage sensor activity"/>
    <property type="evidence" value="ECO:0007669"/>
    <property type="project" value="InterPro"/>
</dbReference>
<evidence type="ECO:0000256" key="4">
    <source>
        <dbReference type="ARBA" id="ARBA00022763"/>
    </source>
</evidence>
<dbReference type="GO" id="GO:0005524">
    <property type="term" value="F:ATP binding"/>
    <property type="evidence" value="ECO:0007669"/>
    <property type="project" value="UniProtKB-UniRule"/>
</dbReference>
<dbReference type="InterPro" id="IPR007860">
    <property type="entry name" value="DNA_mmatch_repair_MutS_con_dom"/>
</dbReference>
<dbReference type="EMBL" id="DVOJ01000003">
    <property type="protein sequence ID" value="HIV01061.1"/>
    <property type="molecule type" value="Genomic_DNA"/>
</dbReference>
<dbReference type="Pfam" id="PF05192">
    <property type="entry name" value="MutS_III"/>
    <property type="match status" value="1"/>
</dbReference>
<evidence type="ECO:0000256" key="10">
    <source>
        <dbReference type="RuleBase" id="RU003756"/>
    </source>
</evidence>
<reference evidence="13" key="2">
    <citation type="journal article" date="2021" name="PeerJ">
        <title>Extensive microbial diversity within the chicken gut microbiome revealed by metagenomics and culture.</title>
        <authorList>
            <person name="Gilroy R."/>
            <person name="Ravi A."/>
            <person name="Getino M."/>
            <person name="Pursley I."/>
            <person name="Horton D.L."/>
            <person name="Alikhan N.F."/>
            <person name="Baker D."/>
            <person name="Gharbi K."/>
            <person name="Hall N."/>
            <person name="Watson M."/>
            <person name="Adriaenssens E.M."/>
            <person name="Foster-Nyarko E."/>
            <person name="Jarju S."/>
            <person name="Secka A."/>
            <person name="Antonio M."/>
            <person name="Oren A."/>
            <person name="Chaudhuri R.R."/>
            <person name="La Ragione R."/>
            <person name="Hildebrand F."/>
            <person name="Pallen M.J."/>
        </authorList>
    </citation>
    <scope>NUCLEOTIDE SEQUENCE</scope>
    <source>
        <strain evidence="13">CHK186-9395</strain>
    </source>
</reference>
<dbReference type="SMART" id="SM00534">
    <property type="entry name" value="MUTSac"/>
    <property type="match status" value="1"/>
</dbReference>
<dbReference type="NCBIfam" id="NF003810">
    <property type="entry name" value="PRK05399.1"/>
    <property type="match status" value="1"/>
</dbReference>
<keyword evidence="6 9" id="KW-0238">DNA-binding</keyword>
<dbReference type="Gene3D" id="3.30.420.110">
    <property type="entry name" value="MutS, connector domain"/>
    <property type="match status" value="1"/>
</dbReference>